<dbReference type="EMBL" id="JANLCJ010000284">
    <property type="protein sequence ID" value="MCS5736931.1"/>
    <property type="molecule type" value="Genomic_DNA"/>
</dbReference>
<keyword evidence="1" id="KW-0694">RNA-binding</keyword>
<evidence type="ECO:0000256" key="1">
    <source>
        <dbReference type="ARBA" id="ARBA00022884"/>
    </source>
</evidence>
<dbReference type="InterPro" id="IPR016103">
    <property type="entry name" value="ProQ/FinO"/>
</dbReference>
<dbReference type="Gene3D" id="1.10.1710.10">
    <property type="entry name" value="ProQ/FinO domain"/>
    <property type="match status" value="1"/>
</dbReference>
<name>A0ABT2HAN8_9MICO</name>
<organism evidence="3 4">
    <name type="scientific">Herbiconiux daphne</name>
    <dbReference type="NCBI Taxonomy" id="2970914"/>
    <lineage>
        <taxon>Bacteria</taxon>
        <taxon>Bacillati</taxon>
        <taxon>Actinomycetota</taxon>
        <taxon>Actinomycetes</taxon>
        <taxon>Micrococcales</taxon>
        <taxon>Microbacteriaceae</taxon>
        <taxon>Herbiconiux</taxon>
    </lineage>
</organism>
<dbReference type="SUPFAM" id="SSF48657">
    <property type="entry name" value="FinO-like"/>
    <property type="match status" value="1"/>
</dbReference>
<evidence type="ECO:0000313" key="3">
    <source>
        <dbReference type="EMBL" id="MCS5736931.1"/>
    </source>
</evidence>
<dbReference type="Pfam" id="PF04352">
    <property type="entry name" value="ProQ"/>
    <property type="match status" value="1"/>
</dbReference>
<dbReference type="RefSeq" id="WP_259543162.1">
    <property type="nucleotide sequence ID" value="NZ_JANLCJ010000284.1"/>
</dbReference>
<dbReference type="Proteomes" id="UP001165586">
    <property type="component" value="Unassembled WGS sequence"/>
</dbReference>
<accession>A0ABT2HAN8</accession>
<proteinExistence type="predicted"/>
<gene>
    <name evidence="3" type="ORF">N1032_24710</name>
</gene>
<evidence type="ECO:0000313" key="4">
    <source>
        <dbReference type="Proteomes" id="UP001165586"/>
    </source>
</evidence>
<reference evidence="3" key="1">
    <citation type="submission" date="2022-08" db="EMBL/GenBank/DDBJ databases">
        <authorList>
            <person name="Deng Y."/>
            <person name="Han X.-F."/>
            <person name="Zhang Y.-Q."/>
        </authorList>
    </citation>
    <scope>NUCLEOTIDE SEQUENCE</scope>
    <source>
        <strain evidence="3">CPCC 203386</strain>
    </source>
</reference>
<keyword evidence="4" id="KW-1185">Reference proteome</keyword>
<dbReference type="InterPro" id="IPR036442">
    <property type="entry name" value="ProQ/FinO_sf"/>
</dbReference>
<feature type="domain" description="ProQ/FinO" evidence="2">
    <location>
        <begin position="14"/>
        <end position="64"/>
    </location>
</feature>
<sequence length="65" mass="7845">MLIYVKAVHYDFYKRRIDELCDQFPGVFNKRFPHLLAIGIHKQLAERTSFTEKEIGVLLRVWTHR</sequence>
<protein>
    <submittedName>
        <fullName evidence="3">ProQ/FinO family protein</fullName>
    </submittedName>
</protein>
<evidence type="ECO:0000259" key="2">
    <source>
        <dbReference type="Pfam" id="PF04352"/>
    </source>
</evidence>
<comment type="caution">
    <text evidence="3">The sequence shown here is derived from an EMBL/GenBank/DDBJ whole genome shotgun (WGS) entry which is preliminary data.</text>
</comment>
<feature type="non-terminal residue" evidence="3">
    <location>
        <position position="65"/>
    </location>
</feature>